<sequence>MSNNPQEKYKGTQGTERTIKPYKQYRGSSTENRQQTGGTNLPGLEIICPLDTPADKLNRPNVKRPSFQTHDDWFQIEDKQLKPGLYYHNLDKYNNPEDLWICSPIHVDAFTCNEHGGDWGILLRFINPDGQWKEWAMPNYLLKGAGEEIRGELLAMGVRIAPESTRLFLRWLSSCHSQNRMVAVGVTGWHKHHDKLVFVMPNKVIGAEGVRFQSDHAIQDDFKSKGTITEWKNQVGRLCRNNPILLLAASCAFAGALLKLAKLQEVGGFGIHLMGDSSQGKTTALQVASSIWGSPAFMRTWRATANGLEAIAASRNDTFLPLDESGECEPREIGIVIYALANGIGKQRARRTGAMREAKRWRISVLSSGECSINIHMGEAGKRIKAGQEARLLNVPATKRTYGAFDDLHDMPDGRTFADNLKRATSNQFGHTGLAFVENLIAEDIQHLPALYAEICDSNAFFSNDGVASRAAGIFALIGFAGELATKYGLTGWETNEALNASIMAYHSWHEFRGEGKTEDRQILNAITNFVLKHGDSRFSLFSDAESIKNRAGWWKNSISGRVYMFSSDAIQEAAPGFDLRKILDTLEEVGWLVERDKDKRAKSVKLNGVTARLYHICFGHSENT</sequence>
<feature type="region of interest" description="Disordered" evidence="1">
    <location>
        <begin position="1"/>
        <end position="42"/>
    </location>
</feature>
<evidence type="ECO:0000259" key="2">
    <source>
        <dbReference type="Pfam" id="PF06048"/>
    </source>
</evidence>
<dbReference type="Proteomes" id="UP000270757">
    <property type="component" value="Unassembled WGS sequence"/>
</dbReference>
<protein>
    <submittedName>
        <fullName evidence="3">DUF927 domain-containing protein</fullName>
    </submittedName>
</protein>
<evidence type="ECO:0000256" key="1">
    <source>
        <dbReference type="SAM" id="MobiDB-lite"/>
    </source>
</evidence>
<evidence type="ECO:0000313" key="3">
    <source>
        <dbReference type="EMBL" id="RJT44181.1"/>
    </source>
</evidence>
<proteinExistence type="predicted"/>
<gene>
    <name evidence="3" type="ORF">D6J04_13090</name>
</gene>
<dbReference type="GeneID" id="48947716"/>
<reference evidence="3 4" key="1">
    <citation type="submission" date="2018-09" db="EMBL/GenBank/DDBJ databases">
        <title>Draft genome sequences of Legionella taurinensis isolated from water samples.</title>
        <authorList>
            <person name="Chakeri A."/>
            <person name="Allerberger F."/>
            <person name="Kundi M."/>
            <person name="Ruppitsch W."/>
            <person name="Schmid D."/>
        </authorList>
    </citation>
    <scope>NUCLEOTIDE SEQUENCE [LARGE SCALE GENOMIC DNA]</scope>
    <source>
        <strain evidence="3 4">4570-18-6</strain>
    </source>
</reference>
<dbReference type="InterPro" id="IPR009270">
    <property type="entry name" value="DUF927"/>
</dbReference>
<feature type="compositionally biased region" description="Polar residues" evidence="1">
    <location>
        <begin position="1"/>
        <end position="16"/>
    </location>
</feature>
<feature type="domain" description="DUF927" evidence="2">
    <location>
        <begin position="82"/>
        <end position="359"/>
    </location>
</feature>
<dbReference type="EMBL" id="QZWB01000017">
    <property type="protein sequence ID" value="RJT44181.1"/>
    <property type="molecule type" value="Genomic_DNA"/>
</dbReference>
<accession>A0A3A5L4I8</accession>
<dbReference type="RefSeq" id="WP_115300824.1">
    <property type="nucleotide sequence ID" value="NZ_CAAAIR010000007.1"/>
</dbReference>
<organism evidence="3 4">
    <name type="scientific">Legionella taurinensis</name>
    <dbReference type="NCBI Taxonomy" id="70611"/>
    <lineage>
        <taxon>Bacteria</taxon>
        <taxon>Pseudomonadati</taxon>
        <taxon>Pseudomonadota</taxon>
        <taxon>Gammaproteobacteria</taxon>
        <taxon>Legionellales</taxon>
        <taxon>Legionellaceae</taxon>
        <taxon>Legionella</taxon>
    </lineage>
</organism>
<dbReference type="AlphaFoldDB" id="A0A3A5L4I8"/>
<name>A0A3A5L4I8_9GAMM</name>
<comment type="caution">
    <text evidence="3">The sequence shown here is derived from an EMBL/GenBank/DDBJ whole genome shotgun (WGS) entry which is preliminary data.</text>
</comment>
<feature type="compositionally biased region" description="Polar residues" evidence="1">
    <location>
        <begin position="26"/>
        <end position="39"/>
    </location>
</feature>
<evidence type="ECO:0000313" key="4">
    <source>
        <dbReference type="Proteomes" id="UP000270757"/>
    </source>
</evidence>
<dbReference type="Pfam" id="PF06048">
    <property type="entry name" value="DUF927"/>
    <property type="match status" value="1"/>
</dbReference>